<proteinExistence type="predicted"/>
<accession>A0A9P8PR49</accession>
<keyword evidence="2" id="KW-1185">Reference proteome</keyword>
<sequence>MVIVCSTWSMDPFNNPRLNAFITKCSTSLSDNLVAMETSLNEIVLIDFEKTSSTKVIKQIFCLKNGSDSFNMVDFDKFDNNSENLFKSPEFKEFNNFINHSCSVDCKVCNIGCVNNSPKL</sequence>
<evidence type="ECO:0000313" key="2">
    <source>
        <dbReference type="Proteomes" id="UP000769528"/>
    </source>
</evidence>
<gene>
    <name evidence="1" type="ORF">WICMUC_002374</name>
</gene>
<organism evidence="1 2">
    <name type="scientific">Wickerhamomyces mucosus</name>
    <dbReference type="NCBI Taxonomy" id="1378264"/>
    <lineage>
        <taxon>Eukaryota</taxon>
        <taxon>Fungi</taxon>
        <taxon>Dikarya</taxon>
        <taxon>Ascomycota</taxon>
        <taxon>Saccharomycotina</taxon>
        <taxon>Saccharomycetes</taxon>
        <taxon>Phaffomycetales</taxon>
        <taxon>Wickerhamomycetaceae</taxon>
        <taxon>Wickerhamomyces</taxon>
    </lineage>
</organism>
<protein>
    <submittedName>
        <fullName evidence="1">Uncharacterized protein</fullName>
    </submittedName>
</protein>
<dbReference type="AlphaFoldDB" id="A0A9P8PR49"/>
<name>A0A9P8PR49_9ASCO</name>
<dbReference type="Proteomes" id="UP000769528">
    <property type="component" value="Unassembled WGS sequence"/>
</dbReference>
<dbReference type="OrthoDB" id="10356020at2759"/>
<reference evidence="1" key="2">
    <citation type="submission" date="2021-01" db="EMBL/GenBank/DDBJ databases">
        <authorList>
            <person name="Schikora-Tamarit M.A."/>
        </authorList>
    </citation>
    <scope>NUCLEOTIDE SEQUENCE</scope>
    <source>
        <strain evidence="1">CBS6341</strain>
    </source>
</reference>
<reference evidence="1" key="1">
    <citation type="journal article" date="2021" name="Open Biol.">
        <title>Shared evolutionary footprints suggest mitochondrial oxidative damage underlies multiple complex I losses in fungi.</title>
        <authorList>
            <person name="Schikora-Tamarit M.A."/>
            <person name="Marcet-Houben M."/>
            <person name="Nosek J."/>
            <person name="Gabaldon T."/>
        </authorList>
    </citation>
    <scope>NUCLEOTIDE SEQUENCE</scope>
    <source>
        <strain evidence="1">CBS6341</strain>
    </source>
</reference>
<comment type="caution">
    <text evidence="1">The sequence shown here is derived from an EMBL/GenBank/DDBJ whole genome shotgun (WGS) entry which is preliminary data.</text>
</comment>
<dbReference type="EMBL" id="JAEUBF010000681">
    <property type="protein sequence ID" value="KAH3676077.1"/>
    <property type="molecule type" value="Genomic_DNA"/>
</dbReference>
<evidence type="ECO:0000313" key="1">
    <source>
        <dbReference type="EMBL" id="KAH3676077.1"/>
    </source>
</evidence>